<dbReference type="InterPro" id="IPR037523">
    <property type="entry name" value="VOC_core"/>
</dbReference>
<dbReference type="InterPro" id="IPR029068">
    <property type="entry name" value="Glyas_Bleomycin-R_OHBP_Dase"/>
</dbReference>
<dbReference type="RefSeq" id="WP_065295070.1">
    <property type="nucleotide sequence ID" value="NZ_CAUUMV010000009.1"/>
</dbReference>
<evidence type="ECO:0000313" key="2">
    <source>
        <dbReference type="EMBL" id="OBY52575.1"/>
    </source>
</evidence>
<evidence type="ECO:0000259" key="1">
    <source>
        <dbReference type="PROSITE" id="PS51819"/>
    </source>
</evidence>
<dbReference type="Pfam" id="PF00903">
    <property type="entry name" value="Glyoxalase"/>
    <property type="match status" value="1"/>
</dbReference>
<name>A0AAP7L3F7_AGGAP</name>
<dbReference type="PANTHER" id="PTHR36113:SF1">
    <property type="entry name" value="GLYOXALASE_BLEOMYCIN RESISTANCE PROTEIN_DIOXYGENASE"/>
    <property type="match status" value="1"/>
</dbReference>
<dbReference type="InterPro" id="IPR004360">
    <property type="entry name" value="Glyas_Fos-R_dOase_dom"/>
</dbReference>
<feature type="domain" description="VOC" evidence="1">
    <location>
        <begin position="2"/>
        <end position="127"/>
    </location>
</feature>
<dbReference type="PANTHER" id="PTHR36113">
    <property type="entry name" value="LYASE, PUTATIVE-RELATED-RELATED"/>
    <property type="match status" value="1"/>
</dbReference>
<comment type="caution">
    <text evidence="2">The sequence shown here is derived from an EMBL/GenBank/DDBJ whole genome shotgun (WGS) entry which is preliminary data.</text>
</comment>
<dbReference type="PROSITE" id="PS51819">
    <property type="entry name" value="VOC"/>
    <property type="match status" value="1"/>
</dbReference>
<protein>
    <submittedName>
        <fullName evidence="2">Glyoxalase</fullName>
    </submittedName>
</protein>
<dbReference type="Gene3D" id="3.10.180.10">
    <property type="entry name" value="2,3-Dihydroxybiphenyl 1,2-Dioxygenase, domain 1"/>
    <property type="match status" value="1"/>
</dbReference>
<reference evidence="2 3" key="1">
    <citation type="submission" date="2016-06" db="EMBL/GenBank/DDBJ databases">
        <title>Simultaneous identification of Haemophilus influenzae and Haemophilus haemolyticus using TaqMan real-time PCR.</title>
        <authorList>
            <person name="Price E.P."/>
            <person name="Sarovich D.S."/>
            <person name="Harris T."/>
            <person name="Spargo J.C."/>
            <person name="Nosworthy E."/>
            <person name="Beissbarth J."/>
            <person name="Smith-Vaughan H."/>
        </authorList>
    </citation>
    <scope>NUCLEOTIDE SEQUENCE [LARGE SCALE GENOMIC DNA]</scope>
    <source>
        <strain evidence="2 3">ATCC 7901</strain>
    </source>
</reference>
<evidence type="ECO:0000313" key="3">
    <source>
        <dbReference type="Proteomes" id="UP000092746"/>
    </source>
</evidence>
<dbReference type="InterPro" id="IPR051332">
    <property type="entry name" value="Fosfomycin_Res_Enzymes"/>
</dbReference>
<gene>
    <name evidence="2" type="ORF">BBB52_04300</name>
</gene>
<accession>A0AAP7L3F7</accession>
<dbReference type="EMBL" id="MAQE01000012">
    <property type="protein sequence ID" value="OBY52575.1"/>
    <property type="molecule type" value="Genomic_DNA"/>
</dbReference>
<proteinExistence type="predicted"/>
<dbReference type="SUPFAM" id="SSF54593">
    <property type="entry name" value="Glyoxalase/Bleomycin resistance protein/Dihydroxybiphenyl dioxygenase"/>
    <property type="match status" value="1"/>
</dbReference>
<organism evidence="2 3">
    <name type="scientific">Aggregatibacter aphrophilus</name>
    <name type="common">Haemophilus aphrophilus</name>
    <dbReference type="NCBI Taxonomy" id="732"/>
    <lineage>
        <taxon>Bacteria</taxon>
        <taxon>Pseudomonadati</taxon>
        <taxon>Pseudomonadota</taxon>
        <taxon>Gammaproteobacteria</taxon>
        <taxon>Pasteurellales</taxon>
        <taxon>Pasteurellaceae</taxon>
        <taxon>Aggregatibacter</taxon>
    </lineage>
</organism>
<dbReference type="Proteomes" id="UP000092746">
    <property type="component" value="Unassembled WGS sequence"/>
</dbReference>
<dbReference type="AlphaFoldDB" id="A0AAP7L3F7"/>
<sequence length="127" mass="14961">MKLEHIALYVQDLERAKNFYMKYFNAVPNEKYHNSRTNLMTYFLTFDGGARLEIMTRPEIIEIEKRLFNSGLIHFSMQLDSRENVNQLTERLRSDGYQVISEPRVTGDGYYESCILDPENNQIELVA</sequence>